<dbReference type="Proteomes" id="UP000298030">
    <property type="component" value="Unassembled WGS sequence"/>
</dbReference>
<reference evidence="3 4" key="1">
    <citation type="journal article" date="2019" name="Nat. Ecol. Evol.">
        <title>Megaphylogeny resolves global patterns of mushroom evolution.</title>
        <authorList>
            <person name="Varga T."/>
            <person name="Krizsan K."/>
            <person name="Foldi C."/>
            <person name="Dima B."/>
            <person name="Sanchez-Garcia M."/>
            <person name="Sanchez-Ramirez S."/>
            <person name="Szollosi G.J."/>
            <person name="Szarkandi J.G."/>
            <person name="Papp V."/>
            <person name="Albert L."/>
            <person name="Andreopoulos W."/>
            <person name="Angelini C."/>
            <person name="Antonin V."/>
            <person name="Barry K.W."/>
            <person name="Bougher N.L."/>
            <person name="Buchanan P."/>
            <person name="Buyck B."/>
            <person name="Bense V."/>
            <person name="Catcheside P."/>
            <person name="Chovatia M."/>
            <person name="Cooper J."/>
            <person name="Damon W."/>
            <person name="Desjardin D."/>
            <person name="Finy P."/>
            <person name="Geml J."/>
            <person name="Haridas S."/>
            <person name="Hughes K."/>
            <person name="Justo A."/>
            <person name="Karasinski D."/>
            <person name="Kautmanova I."/>
            <person name="Kiss B."/>
            <person name="Kocsube S."/>
            <person name="Kotiranta H."/>
            <person name="LaButti K.M."/>
            <person name="Lechner B.E."/>
            <person name="Liimatainen K."/>
            <person name="Lipzen A."/>
            <person name="Lukacs Z."/>
            <person name="Mihaltcheva S."/>
            <person name="Morgado L.N."/>
            <person name="Niskanen T."/>
            <person name="Noordeloos M.E."/>
            <person name="Ohm R.A."/>
            <person name="Ortiz-Santana B."/>
            <person name="Ovrebo C."/>
            <person name="Racz N."/>
            <person name="Riley R."/>
            <person name="Savchenko A."/>
            <person name="Shiryaev A."/>
            <person name="Soop K."/>
            <person name="Spirin V."/>
            <person name="Szebenyi C."/>
            <person name="Tomsovsky M."/>
            <person name="Tulloss R.E."/>
            <person name="Uehling J."/>
            <person name="Grigoriev I.V."/>
            <person name="Vagvolgyi C."/>
            <person name="Papp T."/>
            <person name="Martin F.M."/>
            <person name="Miettinen O."/>
            <person name="Hibbett D.S."/>
            <person name="Nagy L.G."/>
        </authorList>
    </citation>
    <scope>NUCLEOTIDE SEQUENCE [LARGE SCALE GENOMIC DNA]</scope>
    <source>
        <strain evidence="3 4">FP101781</strain>
    </source>
</reference>
<keyword evidence="4" id="KW-1185">Reference proteome</keyword>
<keyword evidence="2" id="KW-0472">Membrane</keyword>
<proteinExistence type="predicted"/>
<protein>
    <submittedName>
        <fullName evidence="3">Uncharacterized protein</fullName>
    </submittedName>
</protein>
<feature type="region of interest" description="Disordered" evidence="1">
    <location>
        <begin position="48"/>
        <end position="67"/>
    </location>
</feature>
<comment type="caution">
    <text evidence="3">The sequence shown here is derived from an EMBL/GenBank/DDBJ whole genome shotgun (WGS) entry which is preliminary data.</text>
</comment>
<organism evidence="3 4">
    <name type="scientific">Coprinellus micaceus</name>
    <name type="common">Glistening ink-cap mushroom</name>
    <name type="synonym">Coprinus micaceus</name>
    <dbReference type="NCBI Taxonomy" id="71717"/>
    <lineage>
        <taxon>Eukaryota</taxon>
        <taxon>Fungi</taxon>
        <taxon>Dikarya</taxon>
        <taxon>Basidiomycota</taxon>
        <taxon>Agaricomycotina</taxon>
        <taxon>Agaricomycetes</taxon>
        <taxon>Agaricomycetidae</taxon>
        <taxon>Agaricales</taxon>
        <taxon>Agaricineae</taxon>
        <taxon>Psathyrellaceae</taxon>
        <taxon>Coprinellus</taxon>
    </lineage>
</organism>
<sequence length="75" mass="8395">MTAWYVYYLSTCFITAFIFASFPEPTTLTSSHWLATHSLLCRPSPRNFAHSASPTPPTPDKFNSAVQPGHFCLDL</sequence>
<feature type="transmembrane region" description="Helical" evidence="2">
    <location>
        <begin position="6"/>
        <end position="22"/>
    </location>
</feature>
<evidence type="ECO:0000256" key="2">
    <source>
        <dbReference type="SAM" id="Phobius"/>
    </source>
</evidence>
<evidence type="ECO:0000313" key="3">
    <source>
        <dbReference type="EMBL" id="TEB31132.1"/>
    </source>
</evidence>
<name>A0A4Y7TC42_COPMI</name>
<dbReference type="EMBL" id="QPFP01000020">
    <property type="protein sequence ID" value="TEB31132.1"/>
    <property type="molecule type" value="Genomic_DNA"/>
</dbReference>
<dbReference type="AlphaFoldDB" id="A0A4Y7TC42"/>
<gene>
    <name evidence="3" type="ORF">FA13DRAFT_1733069</name>
</gene>
<accession>A0A4Y7TC42</accession>
<evidence type="ECO:0000256" key="1">
    <source>
        <dbReference type="SAM" id="MobiDB-lite"/>
    </source>
</evidence>
<keyword evidence="2" id="KW-1133">Transmembrane helix</keyword>
<feature type="non-terminal residue" evidence="3">
    <location>
        <position position="75"/>
    </location>
</feature>
<keyword evidence="2" id="KW-0812">Transmembrane</keyword>
<evidence type="ECO:0000313" key="4">
    <source>
        <dbReference type="Proteomes" id="UP000298030"/>
    </source>
</evidence>